<reference evidence="2 3" key="1">
    <citation type="journal article" date="2014" name="PLoS Genet.">
        <title>Phylogenetically driven sequencing of extremely halophilic archaea reveals strategies for static and dynamic osmo-response.</title>
        <authorList>
            <person name="Becker E.A."/>
            <person name="Seitzer P.M."/>
            <person name="Tritt A."/>
            <person name="Larsen D."/>
            <person name="Krusor M."/>
            <person name="Yao A.I."/>
            <person name="Wu D."/>
            <person name="Madern D."/>
            <person name="Eisen J.A."/>
            <person name="Darling A.E."/>
            <person name="Facciotti M.T."/>
        </authorList>
    </citation>
    <scope>NUCLEOTIDE SEQUENCE [LARGE SCALE GENOMIC DNA]</scope>
    <source>
        <strain evidence="2 3">JCM 12255</strain>
    </source>
</reference>
<accession>L9X833</accession>
<dbReference type="AlphaFoldDB" id="L9X833"/>
<name>L9X833_9EURY</name>
<organism evidence="2 3">
    <name type="scientific">Natronolimnohabitans innermongolicus JCM 12255</name>
    <dbReference type="NCBI Taxonomy" id="1227499"/>
    <lineage>
        <taxon>Archaea</taxon>
        <taxon>Methanobacteriati</taxon>
        <taxon>Methanobacteriota</taxon>
        <taxon>Stenosarchaea group</taxon>
        <taxon>Halobacteria</taxon>
        <taxon>Halobacteriales</taxon>
        <taxon>Natrialbaceae</taxon>
        <taxon>Natronolimnohabitans</taxon>
    </lineage>
</organism>
<dbReference type="EMBL" id="AOHZ01000040">
    <property type="protein sequence ID" value="ELY57767.1"/>
    <property type="molecule type" value="Genomic_DNA"/>
</dbReference>
<feature type="transmembrane region" description="Helical" evidence="1">
    <location>
        <begin position="12"/>
        <end position="31"/>
    </location>
</feature>
<comment type="caution">
    <text evidence="2">The sequence shown here is derived from an EMBL/GenBank/DDBJ whole genome shotgun (WGS) entry which is preliminary data.</text>
</comment>
<protein>
    <submittedName>
        <fullName evidence="2">Uncharacterized protein</fullName>
    </submittedName>
</protein>
<sequence length="66" mass="7151">MLGLGLDGFDRTERLSLALTVVFLVTFAVTIRVDSVWLWLVWGIAMVTLSGAALVLSNYGEPPPSD</sequence>
<keyword evidence="1" id="KW-0812">Transmembrane</keyword>
<proteinExistence type="predicted"/>
<dbReference type="RefSeq" id="WP_007258850.1">
    <property type="nucleotide sequence ID" value="NZ_AOHZ01000040.1"/>
</dbReference>
<evidence type="ECO:0000313" key="2">
    <source>
        <dbReference type="EMBL" id="ELY57767.1"/>
    </source>
</evidence>
<dbReference type="eggNOG" id="ENOG502N60D">
    <property type="taxonomic scope" value="Archaea"/>
</dbReference>
<dbReference type="OrthoDB" id="204572at2157"/>
<dbReference type="Proteomes" id="UP000011602">
    <property type="component" value="Unassembled WGS sequence"/>
</dbReference>
<keyword evidence="1" id="KW-1133">Transmembrane helix</keyword>
<keyword evidence="3" id="KW-1185">Reference proteome</keyword>
<feature type="transmembrane region" description="Helical" evidence="1">
    <location>
        <begin position="37"/>
        <end position="56"/>
    </location>
</feature>
<evidence type="ECO:0000256" key="1">
    <source>
        <dbReference type="SAM" id="Phobius"/>
    </source>
</evidence>
<gene>
    <name evidence="2" type="ORF">C493_07754</name>
</gene>
<evidence type="ECO:0000313" key="3">
    <source>
        <dbReference type="Proteomes" id="UP000011602"/>
    </source>
</evidence>
<dbReference type="STRING" id="1227499.C493_07754"/>
<keyword evidence="1" id="KW-0472">Membrane</keyword>